<dbReference type="InterPro" id="IPR036661">
    <property type="entry name" value="Luciferase-like_sf"/>
</dbReference>
<dbReference type="InterPro" id="IPR050766">
    <property type="entry name" value="Bact_Lucif_Oxidored"/>
</dbReference>
<reference evidence="3 4" key="2">
    <citation type="journal article" date="2013" name="Genome Announc.">
        <title>Genome Sequence of Growth-Improving Paenibacillus mucilaginosus Strain KNP414.</title>
        <authorList>
            <person name="Lu J.J."/>
            <person name="Wang J.F."/>
            <person name="Hu X.F."/>
        </authorList>
    </citation>
    <scope>NUCLEOTIDE SEQUENCE [LARGE SCALE GENOMIC DNA]</scope>
    <source>
        <strain evidence="3 4">KNP414</strain>
    </source>
</reference>
<dbReference type="SUPFAM" id="SSF51679">
    <property type="entry name" value="Bacterial luciferase-like"/>
    <property type="match status" value="1"/>
</dbReference>
<dbReference type="Gene3D" id="3.20.20.30">
    <property type="entry name" value="Luciferase-like domain"/>
    <property type="match status" value="1"/>
</dbReference>
<reference evidence="4" key="1">
    <citation type="submission" date="2011-06" db="EMBL/GenBank/DDBJ databases">
        <title>Complete genome sequence of Paenibacillus mucilaginosus KNP414.</title>
        <authorList>
            <person name="Wang J."/>
            <person name="Hu S."/>
            <person name="Hu X."/>
            <person name="Zhang B."/>
            <person name="Dong D."/>
            <person name="Zhang S."/>
            <person name="Zhao K."/>
            <person name="Wu D."/>
        </authorList>
    </citation>
    <scope>NUCLEOTIDE SEQUENCE [LARGE SCALE GENOMIC DNA]</scope>
    <source>
        <strain evidence="4">KNP414</strain>
    </source>
</reference>
<organism evidence="3 4">
    <name type="scientific">Paenibacillus mucilaginosus (strain KNP414)</name>
    <dbReference type="NCBI Taxonomy" id="1036673"/>
    <lineage>
        <taxon>Bacteria</taxon>
        <taxon>Bacillati</taxon>
        <taxon>Bacillota</taxon>
        <taxon>Bacilli</taxon>
        <taxon>Bacillales</taxon>
        <taxon>Paenibacillaceae</taxon>
        <taxon>Paenibacillus</taxon>
    </lineage>
</organism>
<accession>F8FLE6</accession>
<protein>
    <submittedName>
        <fullName evidence="3">Luciferase</fullName>
    </submittedName>
</protein>
<dbReference type="GO" id="GO:0016705">
    <property type="term" value="F:oxidoreductase activity, acting on paired donors, with incorporation or reduction of molecular oxygen"/>
    <property type="evidence" value="ECO:0007669"/>
    <property type="project" value="InterPro"/>
</dbReference>
<evidence type="ECO:0000313" key="4">
    <source>
        <dbReference type="Proteomes" id="UP000006620"/>
    </source>
</evidence>
<sequence length="345" mass="36993">MRMGLRLSLLDQSPIGEGGTPEEAFRHTLELARRAEALGYHRFWVSEHHDSKELAGSSPEVLISYLLAKTDRIRIGSGGVMLQHYSPYKVAENFGVLASLAPGRVDLGIGRAPGGLPQSTKALQSGAAGGQVPLDAKLEALQAYLLGHTEPGDELHGVRAVPVAEKPAELFLLGAGTDSAALAGRLGIPYVYAEFISGDPEGAAASFAAYREQLGARTDLRPLLASSVIVADTDEEAAKLAAEAKVIKVLLESGRKVTVKTLESAEDFGRQSGESFEIDIRQAQIIHGSPATVRDKLLETTQRYGIEEIIITAYNRTFEQRLRTIELLQAALAEQAGDLTESLTL</sequence>
<dbReference type="PANTHER" id="PTHR30137">
    <property type="entry name" value="LUCIFERASE-LIKE MONOOXYGENASE"/>
    <property type="match status" value="1"/>
</dbReference>
<dbReference type="HOGENOM" id="CLU_027853_9_0_9"/>
<dbReference type="Pfam" id="PF00296">
    <property type="entry name" value="Bac_luciferase"/>
    <property type="match status" value="1"/>
</dbReference>
<dbReference type="EMBL" id="CP002869">
    <property type="protein sequence ID" value="AEI43514.1"/>
    <property type="molecule type" value="Genomic_DNA"/>
</dbReference>
<dbReference type="InterPro" id="IPR019949">
    <property type="entry name" value="CmoO-like"/>
</dbReference>
<dbReference type="PANTHER" id="PTHR30137:SF19">
    <property type="entry name" value="LUCIFERASE-LIKE MONOOXYGENASE"/>
    <property type="match status" value="1"/>
</dbReference>
<proteinExistence type="predicted"/>
<evidence type="ECO:0000313" key="3">
    <source>
        <dbReference type="EMBL" id="AEI43514.1"/>
    </source>
</evidence>
<dbReference type="GO" id="GO:0005829">
    <property type="term" value="C:cytosol"/>
    <property type="evidence" value="ECO:0007669"/>
    <property type="project" value="TreeGrafter"/>
</dbReference>
<feature type="domain" description="Luciferase-like" evidence="2">
    <location>
        <begin position="14"/>
        <end position="306"/>
    </location>
</feature>
<dbReference type="RefSeq" id="WP_013918667.1">
    <property type="nucleotide sequence ID" value="NC_015690.1"/>
</dbReference>
<comment type="similarity">
    <text evidence="1">To bacterial alkanal monooxygenase alpha and beta chains.</text>
</comment>
<name>F8FLE6_PAEMK</name>
<gene>
    <name evidence="3" type="ordered locus">KNP414_04989</name>
</gene>
<dbReference type="PATRIC" id="fig|1036673.3.peg.4604"/>
<dbReference type="InterPro" id="IPR011251">
    <property type="entry name" value="Luciferase-like_dom"/>
</dbReference>
<evidence type="ECO:0000256" key="1">
    <source>
        <dbReference type="ARBA" id="ARBA00007789"/>
    </source>
</evidence>
<evidence type="ECO:0000259" key="2">
    <source>
        <dbReference type="Pfam" id="PF00296"/>
    </source>
</evidence>
<dbReference type="AlphaFoldDB" id="F8FLE6"/>
<dbReference type="NCBIfam" id="TIGR03558">
    <property type="entry name" value="oxido_grp_1"/>
    <property type="match status" value="1"/>
</dbReference>
<dbReference type="KEGG" id="pms:KNP414_04989"/>
<dbReference type="Proteomes" id="UP000006620">
    <property type="component" value="Chromosome"/>
</dbReference>